<dbReference type="AlphaFoldDB" id="A0A9Q8W8F6"/>
<organism evidence="2 3">
    <name type="scientific">Colletotrichum lupini</name>
    <dbReference type="NCBI Taxonomy" id="145971"/>
    <lineage>
        <taxon>Eukaryota</taxon>
        <taxon>Fungi</taxon>
        <taxon>Dikarya</taxon>
        <taxon>Ascomycota</taxon>
        <taxon>Pezizomycotina</taxon>
        <taxon>Sordariomycetes</taxon>
        <taxon>Hypocreomycetidae</taxon>
        <taxon>Glomerellales</taxon>
        <taxon>Glomerellaceae</taxon>
        <taxon>Colletotrichum</taxon>
        <taxon>Colletotrichum acutatum species complex</taxon>
    </lineage>
</organism>
<keyword evidence="3" id="KW-1185">Reference proteome</keyword>
<gene>
    <name evidence="2" type="ORF">CLUP02_01194</name>
</gene>
<dbReference type="EMBL" id="CP019471">
    <property type="protein sequence ID" value="UQC74543.1"/>
    <property type="molecule type" value="Genomic_DNA"/>
</dbReference>
<dbReference type="KEGG" id="clup:CLUP02_01194"/>
<evidence type="ECO:0000313" key="3">
    <source>
        <dbReference type="Proteomes" id="UP000830671"/>
    </source>
</evidence>
<proteinExistence type="predicted"/>
<evidence type="ECO:0000313" key="2">
    <source>
        <dbReference type="EMBL" id="UQC74543.1"/>
    </source>
</evidence>
<sequence>MKLGRSEWVLVLERLLVCCTRTRNAERCHGMLSATQYIGLDPLVQLPAAMPLRAHLLVFKLTHWNAPGCHQQRPSKHTLEDLSHSHTKPCVFSDSVISTVNFTYNTLTIDAISRKTISITLIDEVLPLEMADYFIFSHTLNAGPPNNMAGDHPPSARRINSGVPGGFVVPPAMYLGLVLRLGVTPLPESQLSAREGVVAAESDDLRRNSSISFDKLLFKNQWASSTDIKQEKLGKQRYYVEPEASPPQWHPLSANIALFCSCANHFPCGQGYLPRLASLSKEPDNQSLSVASNQDQITHIEGKKRKADKGQEN</sequence>
<dbReference type="Proteomes" id="UP000830671">
    <property type="component" value="Chromosome 1"/>
</dbReference>
<accession>A0A9Q8W8F6</accession>
<feature type="region of interest" description="Disordered" evidence="1">
    <location>
        <begin position="284"/>
        <end position="313"/>
    </location>
</feature>
<name>A0A9Q8W8F6_9PEZI</name>
<feature type="compositionally biased region" description="Polar residues" evidence="1">
    <location>
        <begin position="285"/>
        <end position="297"/>
    </location>
</feature>
<protein>
    <submittedName>
        <fullName evidence="2">Uncharacterized protein</fullName>
    </submittedName>
</protein>
<dbReference type="RefSeq" id="XP_049136193.1">
    <property type="nucleotide sequence ID" value="XM_049280236.1"/>
</dbReference>
<reference evidence="2" key="1">
    <citation type="journal article" date="2021" name="Mol. Plant Microbe Interact.">
        <title>Complete Genome Sequence of the Plant-Pathogenic Fungus Colletotrichum lupini.</title>
        <authorList>
            <person name="Baroncelli R."/>
            <person name="Pensec F."/>
            <person name="Da Lio D."/>
            <person name="Boufleur T."/>
            <person name="Vicente I."/>
            <person name="Sarrocco S."/>
            <person name="Picot A."/>
            <person name="Baraldi E."/>
            <person name="Sukno S."/>
            <person name="Thon M."/>
            <person name="Le Floch G."/>
        </authorList>
    </citation>
    <scope>NUCLEOTIDE SEQUENCE</scope>
    <source>
        <strain evidence="2">IMI 504893</strain>
    </source>
</reference>
<evidence type="ECO:0000256" key="1">
    <source>
        <dbReference type="SAM" id="MobiDB-lite"/>
    </source>
</evidence>
<dbReference type="GeneID" id="73335246"/>